<accession>A0A2U1PJA4</accession>
<keyword evidence="2" id="KW-1185">Reference proteome</keyword>
<dbReference type="SUPFAM" id="SSF50447">
    <property type="entry name" value="Translation proteins"/>
    <property type="match status" value="1"/>
</dbReference>
<dbReference type="InterPro" id="IPR009000">
    <property type="entry name" value="Transl_B-barrel_sf"/>
</dbReference>
<proteinExistence type="predicted"/>
<sequence length="220" mass="24369">MTDLLMKTNPPTITNEHNHGLLTVVFRVHTPRPRSVTRDVGRRAKVKFHAFITSLVFFDGFTLSIDNLRRTIEIMTLISCFSEWLPFSNKQLLCSCHLSIRKAIGLESVKVEKAGVRDIVSIGGLKDVQVGDTLAHIEVMTCLPLFVFDQPECSMVFGVNDSPFAGHDGKKVFLMMSTSNLNLGFVSNHTTICVNTCGLDHLHKSASSSALSLQQFMLSS</sequence>
<dbReference type="Proteomes" id="UP000245207">
    <property type="component" value="Unassembled WGS sequence"/>
</dbReference>
<name>A0A2U1PJA4_ARTAN</name>
<dbReference type="STRING" id="35608.A0A2U1PJA4"/>
<evidence type="ECO:0000313" key="1">
    <source>
        <dbReference type="EMBL" id="PWA85840.1"/>
    </source>
</evidence>
<comment type="caution">
    <text evidence="1">The sequence shown here is derived from an EMBL/GenBank/DDBJ whole genome shotgun (WGS) entry which is preliminary data.</text>
</comment>
<dbReference type="EMBL" id="PKPP01001082">
    <property type="protein sequence ID" value="PWA85840.1"/>
    <property type="molecule type" value="Genomic_DNA"/>
</dbReference>
<organism evidence="1 2">
    <name type="scientific">Artemisia annua</name>
    <name type="common">Sweet wormwood</name>
    <dbReference type="NCBI Taxonomy" id="35608"/>
    <lineage>
        <taxon>Eukaryota</taxon>
        <taxon>Viridiplantae</taxon>
        <taxon>Streptophyta</taxon>
        <taxon>Embryophyta</taxon>
        <taxon>Tracheophyta</taxon>
        <taxon>Spermatophyta</taxon>
        <taxon>Magnoliopsida</taxon>
        <taxon>eudicotyledons</taxon>
        <taxon>Gunneridae</taxon>
        <taxon>Pentapetalae</taxon>
        <taxon>asterids</taxon>
        <taxon>campanulids</taxon>
        <taxon>Asterales</taxon>
        <taxon>Asteraceae</taxon>
        <taxon>Asteroideae</taxon>
        <taxon>Anthemideae</taxon>
        <taxon>Artemisiinae</taxon>
        <taxon>Artemisia</taxon>
    </lineage>
</organism>
<reference evidence="1 2" key="1">
    <citation type="journal article" date="2018" name="Mol. Plant">
        <title>The genome of Artemisia annua provides insight into the evolution of Asteraceae family and artemisinin biosynthesis.</title>
        <authorList>
            <person name="Shen Q."/>
            <person name="Zhang L."/>
            <person name="Liao Z."/>
            <person name="Wang S."/>
            <person name="Yan T."/>
            <person name="Shi P."/>
            <person name="Liu M."/>
            <person name="Fu X."/>
            <person name="Pan Q."/>
            <person name="Wang Y."/>
            <person name="Lv Z."/>
            <person name="Lu X."/>
            <person name="Zhang F."/>
            <person name="Jiang W."/>
            <person name="Ma Y."/>
            <person name="Chen M."/>
            <person name="Hao X."/>
            <person name="Li L."/>
            <person name="Tang Y."/>
            <person name="Lv G."/>
            <person name="Zhou Y."/>
            <person name="Sun X."/>
            <person name="Brodelius P.E."/>
            <person name="Rose J.K.C."/>
            <person name="Tang K."/>
        </authorList>
    </citation>
    <scope>NUCLEOTIDE SEQUENCE [LARGE SCALE GENOMIC DNA]</scope>
    <source>
        <strain evidence="2">cv. Huhao1</strain>
        <tissue evidence="1">Leaf</tissue>
    </source>
</reference>
<evidence type="ECO:0000313" key="2">
    <source>
        <dbReference type="Proteomes" id="UP000245207"/>
    </source>
</evidence>
<dbReference type="Gene3D" id="2.40.30.10">
    <property type="entry name" value="Translation factors"/>
    <property type="match status" value="1"/>
</dbReference>
<gene>
    <name evidence="1" type="ORF">CTI12_AA146170</name>
</gene>
<dbReference type="AlphaFoldDB" id="A0A2U1PJA4"/>
<protein>
    <submittedName>
        <fullName evidence="1">Translational GTPase TypA</fullName>
    </submittedName>
</protein>